<dbReference type="PANTHER" id="PTHR35788">
    <property type="entry name" value="EXPORTED PROTEIN-RELATED"/>
    <property type="match status" value="1"/>
</dbReference>
<organism evidence="2 3">
    <name type="scientific">Candidatus Woesebacteria bacterium GW2011_GWC1_43_10b</name>
    <dbReference type="NCBI Taxonomy" id="1618585"/>
    <lineage>
        <taxon>Bacteria</taxon>
        <taxon>Candidatus Woeseibacteriota</taxon>
    </lineage>
</organism>
<protein>
    <recommendedName>
        <fullName evidence="1">YoaR-like putative peptidoglycan binding domain-containing protein</fullName>
    </recommendedName>
</protein>
<dbReference type="Proteomes" id="UP000034611">
    <property type="component" value="Unassembled WGS sequence"/>
</dbReference>
<dbReference type="InterPro" id="IPR022029">
    <property type="entry name" value="YoaR-like_PG-bd"/>
</dbReference>
<feature type="domain" description="YoaR-like putative peptidoglycan binding" evidence="1">
    <location>
        <begin position="73"/>
        <end position="185"/>
    </location>
</feature>
<feature type="domain" description="YoaR-like putative peptidoglycan binding" evidence="1">
    <location>
        <begin position="242"/>
        <end position="305"/>
    </location>
</feature>
<comment type="caution">
    <text evidence="2">The sequence shown here is derived from an EMBL/GenBank/DDBJ whole genome shotgun (WGS) entry which is preliminary data.</text>
</comment>
<dbReference type="InterPro" id="IPR007391">
    <property type="entry name" value="Vancomycin_resist_VanW"/>
</dbReference>
<dbReference type="EMBL" id="LCEY01000003">
    <property type="protein sequence ID" value="KKS80969.1"/>
    <property type="molecule type" value="Genomic_DNA"/>
</dbReference>
<dbReference type="InterPro" id="IPR052913">
    <property type="entry name" value="Glycopeptide_resist_protein"/>
</dbReference>
<proteinExistence type="predicted"/>
<evidence type="ECO:0000259" key="1">
    <source>
        <dbReference type="Pfam" id="PF12229"/>
    </source>
</evidence>
<accession>A0A0G1C699</accession>
<name>A0A0G1C699_9BACT</name>
<reference evidence="2 3" key="1">
    <citation type="journal article" date="2015" name="Nature">
        <title>rRNA introns, odd ribosomes, and small enigmatic genomes across a large radiation of phyla.</title>
        <authorList>
            <person name="Brown C.T."/>
            <person name="Hug L.A."/>
            <person name="Thomas B.C."/>
            <person name="Sharon I."/>
            <person name="Castelle C.J."/>
            <person name="Singh A."/>
            <person name="Wilkins M.J."/>
            <person name="Williams K.H."/>
            <person name="Banfield J.F."/>
        </authorList>
    </citation>
    <scope>NUCLEOTIDE SEQUENCE [LARGE SCALE GENOMIC DNA]</scope>
</reference>
<evidence type="ECO:0000313" key="2">
    <source>
        <dbReference type="EMBL" id="KKS80969.1"/>
    </source>
</evidence>
<dbReference type="PATRIC" id="fig|1618585.3.peg.76"/>
<dbReference type="Pfam" id="PF12229">
    <property type="entry name" value="PG_binding_4"/>
    <property type="match status" value="2"/>
</dbReference>
<dbReference type="PANTHER" id="PTHR35788:SF1">
    <property type="entry name" value="EXPORTED PROTEIN"/>
    <property type="match status" value="1"/>
</dbReference>
<dbReference type="AlphaFoldDB" id="A0A0G1C699"/>
<dbReference type="Pfam" id="PF04294">
    <property type="entry name" value="VanW"/>
    <property type="match status" value="1"/>
</dbReference>
<sequence length="573" mass="63500">MTKKSKIRILIIAAPFAFFFFIYSGRVYPGISVAGISVGGKTPEEAIKILGESVKKPDEITLASQGDNPQEFKIKTQSIELKYDLEETAARAYGLGRTGNVFFDLETIINSITSKTNLGLAIKINEEALQNHIFTVAGQVAIEPVFPSVKLVDDEIVVEKGKKGTNIDDVKLRADIGKALSLMESRLTIPQEVVDPSISAEKADSLKKRAENLLKKSLTINFEFQKFDYHQEDLLSTLSPEGYNQELISQIIQEIAKGVNREPQNPVFKFDQGRVEEFAPAKNGVRIKIDESKEKFQESLKKLEEDQDEALAFEIPVEETPPDIKTSDINDLGIRELIGRGASTFRGSISSRIYNINLAATRLNGILVPPGETFSFNNALGDVSKLTGYREAYIIQDGKTVLGDGGGVCQVSTTLFRAVLDAGLPVIERRAHSYRVGYYEQDIGAPGLDATVYSPTTDFKFKNDTPAHILVQAYPNTKNYSLVFEFYGTSDGRISQVSKPVVYDTSPPPSDLYIDDPNLPAGTIKQIDWKAWGAKSKFSYSVTRNGETIIEKVFYSVYRPWQAKFLRGTGPIN</sequence>
<evidence type="ECO:0000313" key="3">
    <source>
        <dbReference type="Proteomes" id="UP000034611"/>
    </source>
</evidence>
<gene>
    <name evidence="2" type="ORF">UV56_C0003G0009</name>
</gene>